<reference evidence="1" key="2">
    <citation type="journal article" date="2024" name="Plant">
        <title>Genomic evolution and insights into agronomic trait innovations of Sesamum species.</title>
        <authorList>
            <person name="Miao H."/>
            <person name="Wang L."/>
            <person name="Qu L."/>
            <person name="Liu H."/>
            <person name="Sun Y."/>
            <person name="Le M."/>
            <person name="Wang Q."/>
            <person name="Wei S."/>
            <person name="Zheng Y."/>
            <person name="Lin W."/>
            <person name="Duan Y."/>
            <person name="Cao H."/>
            <person name="Xiong S."/>
            <person name="Wang X."/>
            <person name="Wei L."/>
            <person name="Li C."/>
            <person name="Ma Q."/>
            <person name="Ju M."/>
            <person name="Zhao R."/>
            <person name="Li G."/>
            <person name="Mu C."/>
            <person name="Tian Q."/>
            <person name="Mei H."/>
            <person name="Zhang T."/>
            <person name="Gao T."/>
            <person name="Zhang H."/>
        </authorList>
    </citation>
    <scope>NUCLEOTIDE SEQUENCE</scope>
    <source>
        <strain evidence="1">K16</strain>
    </source>
</reference>
<dbReference type="Proteomes" id="UP001289374">
    <property type="component" value="Unassembled WGS sequence"/>
</dbReference>
<comment type="caution">
    <text evidence="1">The sequence shown here is derived from an EMBL/GenBank/DDBJ whole genome shotgun (WGS) entry which is preliminary data.</text>
</comment>
<dbReference type="PANTHER" id="PTHR11439">
    <property type="entry name" value="GAG-POL-RELATED RETROTRANSPOSON"/>
    <property type="match status" value="1"/>
</dbReference>
<sequence>MNSVEVWHSSVAAMLQRQKTQGKAVDNQYQVLQLHGLDHPSMIFATADQATFTKLIQFLMGLSGTFHHFHDQLLVMYPVQTVNKDYSMVLRVEKQREVNVDCTNTMDNAAMQEALLQELVSLMKGEGHHAQIQEDPLRLEHPSLSVLKHVPDVKSIDTSITCMEPRSYLKASKDARWVNAMNEELTALDKNETWELASLPPLVTKGYNQVEGIDYFDSFSPVAKSVTAKPNSTPFPPRLKLTAGDGSLLPDPTPYRRLVGLLLYLGFIRPNILFAVQQLSQFLHHPRSSHWDAALHVLCEGSGSAREARWKHEKSKIGKTWNN</sequence>
<organism evidence="1 2">
    <name type="scientific">Sesamum angolense</name>
    <dbReference type="NCBI Taxonomy" id="2727404"/>
    <lineage>
        <taxon>Eukaryota</taxon>
        <taxon>Viridiplantae</taxon>
        <taxon>Streptophyta</taxon>
        <taxon>Embryophyta</taxon>
        <taxon>Tracheophyta</taxon>
        <taxon>Spermatophyta</taxon>
        <taxon>Magnoliopsida</taxon>
        <taxon>eudicotyledons</taxon>
        <taxon>Gunneridae</taxon>
        <taxon>Pentapetalae</taxon>
        <taxon>asterids</taxon>
        <taxon>lamiids</taxon>
        <taxon>Lamiales</taxon>
        <taxon>Pedaliaceae</taxon>
        <taxon>Sesamum</taxon>
    </lineage>
</organism>
<evidence type="ECO:0000313" key="1">
    <source>
        <dbReference type="EMBL" id="KAK4382022.1"/>
    </source>
</evidence>
<name>A0AAE1T6D0_9LAMI</name>
<protein>
    <submittedName>
        <fullName evidence="1">Retrovirus-related Pol polyprotein from transposon RE2</fullName>
    </submittedName>
</protein>
<evidence type="ECO:0000313" key="2">
    <source>
        <dbReference type="Proteomes" id="UP001289374"/>
    </source>
</evidence>
<gene>
    <name evidence="1" type="ORF">Sango_2912800</name>
</gene>
<proteinExistence type="predicted"/>
<dbReference type="EMBL" id="JACGWL010000769">
    <property type="protein sequence ID" value="KAK4382022.1"/>
    <property type="molecule type" value="Genomic_DNA"/>
</dbReference>
<reference evidence="1" key="1">
    <citation type="submission" date="2020-06" db="EMBL/GenBank/DDBJ databases">
        <authorList>
            <person name="Li T."/>
            <person name="Hu X."/>
            <person name="Zhang T."/>
            <person name="Song X."/>
            <person name="Zhang H."/>
            <person name="Dai N."/>
            <person name="Sheng W."/>
            <person name="Hou X."/>
            <person name="Wei L."/>
        </authorList>
    </citation>
    <scope>NUCLEOTIDE SEQUENCE</scope>
    <source>
        <strain evidence="1">K16</strain>
        <tissue evidence="1">Leaf</tissue>
    </source>
</reference>
<accession>A0AAE1T6D0</accession>
<dbReference type="PANTHER" id="PTHR11439:SF470">
    <property type="entry name" value="CYSTEINE-RICH RLK (RECEPTOR-LIKE PROTEIN KINASE) 8"/>
    <property type="match status" value="1"/>
</dbReference>
<dbReference type="AlphaFoldDB" id="A0AAE1T6D0"/>
<keyword evidence="2" id="KW-1185">Reference proteome</keyword>